<organism evidence="4 5">
    <name type="scientific">Gracilibacillus orientalis</name>
    <dbReference type="NCBI Taxonomy" id="334253"/>
    <lineage>
        <taxon>Bacteria</taxon>
        <taxon>Bacillati</taxon>
        <taxon>Bacillota</taxon>
        <taxon>Bacilli</taxon>
        <taxon>Bacillales</taxon>
        <taxon>Bacillaceae</taxon>
        <taxon>Gracilibacillus</taxon>
    </lineage>
</organism>
<feature type="domain" description="WCX" evidence="3">
    <location>
        <begin position="222"/>
        <end position="286"/>
    </location>
</feature>
<dbReference type="InterPro" id="IPR051534">
    <property type="entry name" value="CBASS_pafABC_assoc_protein"/>
</dbReference>
<dbReference type="InterPro" id="IPR036388">
    <property type="entry name" value="WH-like_DNA-bd_sf"/>
</dbReference>
<dbReference type="AlphaFoldDB" id="A0A1I4LLB1"/>
<reference evidence="5" key="1">
    <citation type="submission" date="2016-10" db="EMBL/GenBank/DDBJ databases">
        <authorList>
            <person name="Varghese N."/>
            <person name="Submissions S."/>
        </authorList>
    </citation>
    <scope>NUCLEOTIDE SEQUENCE [LARGE SCALE GENOMIC DNA]</scope>
    <source>
        <strain evidence="5">CGMCC 1.4250</strain>
    </source>
</reference>
<dbReference type="GO" id="GO:0003677">
    <property type="term" value="F:DNA binding"/>
    <property type="evidence" value="ECO:0007669"/>
    <property type="project" value="UniProtKB-KW"/>
</dbReference>
<gene>
    <name evidence="4" type="ORF">SAMN04487943_10569</name>
</gene>
<evidence type="ECO:0000259" key="2">
    <source>
        <dbReference type="Pfam" id="PF13280"/>
    </source>
</evidence>
<accession>A0A1I4LLB1</accession>
<protein>
    <submittedName>
        <fullName evidence="4">Predicted DNA-binding transcriptional regulator YafY, contains an HTH and WYL domains</fullName>
    </submittedName>
</protein>
<keyword evidence="5" id="KW-1185">Reference proteome</keyword>
<dbReference type="InterPro" id="IPR057727">
    <property type="entry name" value="WCX_dom"/>
</dbReference>
<evidence type="ECO:0000313" key="4">
    <source>
        <dbReference type="EMBL" id="SFL91367.1"/>
    </source>
</evidence>
<dbReference type="InterPro" id="IPR036390">
    <property type="entry name" value="WH_DNA-bd_sf"/>
</dbReference>
<dbReference type="STRING" id="334253.SAMN04487943_10569"/>
<dbReference type="Gene3D" id="1.10.10.10">
    <property type="entry name" value="Winged helix-like DNA-binding domain superfamily/Winged helix DNA-binding domain"/>
    <property type="match status" value="1"/>
</dbReference>
<sequence length="306" mass="35898">MKIDRLLGIIMLLIHRKRMKAVELSRYFEVSERTIYRDMESLNSAGIPILSLPGQEGGYELMDGFLLDKKYLTLDELLSIQWALSSIEKATGFEDINELITKINQLIDPETTQDKNIQLHLSDSNHIQTIYKAIQNCKVIGIRYVNYTGTETKRSIEPMGIFLSDYHWYTWAYCLLRNEPRVFKLTRIVETYNTNRYFIRRPYTIEDIYENSDKKSGSDIRPFTVCLRFSQEARAQVLDNFREDEIVDSLDGTITVEKNYYSNDRAISQIMSFGNKVRIVYPKELIPKFIKCLNDIKKLYKDSEEV</sequence>
<dbReference type="PROSITE" id="PS52050">
    <property type="entry name" value="WYL"/>
    <property type="match status" value="1"/>
</dbReference>
<dbReference type="EMBL" id="FOTR01000005">
    <property type="protein sequence ID" value="SFL91367.1"/>
    <property type="molecule type" value="Genomic_DNA"/>
</dbReference>
<dbReference type="OrthoDB" id="9815009at2"/>
<dbReference type="Proteomes" id="UP000198565">
    <property type="component" value="Unassembled WGS sequence"/>
</dbReference>
<dbReference type="SUPFAM" id="SSF46785">
    <property type="entry name" value="Winged helix' DNA-binding domain"/>
    <property type="match status" value="1"/>
</dbReference>
<evidence type="ECO:0000259" key="1">
    <source>
        <dbReference type="Pfam" id="PF08279"/>
    </source>
</evidence>
<feature type="domain" description="WYL" evidence="2">
    <location>
        <begin position="126"/>
        <end position="189"/>
    </location>
</feature>
<keyword evidence="4" id="KW-0238">DNA-binding</keyword>
<evidence type="ECO:0000313" key="5">
    <source>
        <dbReference type="Proteomes" id="UP000198565"/>
    </source>
</evidence>
<dbReference type="PIRSF" id="PIRSF016838">
    <property type="entry name" value="PafC"/>
    <property type="match status" value="1"/>
</dbReference>
<dbReference type="Pfam" id="PF13280">
    <property type="entry name" value="WYL"/>
    <property type="match status" value="1"/>
</dbReference>
<feature type="domain" description="Helix-turn-helix type 11" evidence="1">
    <location>
        <begin position="8"/>
        <end position="59"/>
    </location>
</feature>
<proteinExistence type="predicted"/>
<dbReference type="InterPro" id="IPR028349">
    <property type="entry name" value="PafC-like"/>
</dbReference>
<dbReference type="PANTHER" id="PTHR34580:SF1">
    <property type="entry name" value="PROTEIN PAFC"/>
    <property type="match status" value="1"/>
</dbReference>
<dbReference type="Pfam" id="PF25583">
    <property type="entry name" value="WCX"/>
    <property type="match status" value="1"/>
</dbReference>
<dbReference type="InterPro" id="IPR013196">
    <property type="entry name" value="HTH_11"/>
</dbReference>
<dbReference type="Pfam" id="PF08279">
    <property type="entry name" value="HTH_11"/>
    <property type="match status" value="1"/>
</dbReference>
<dbReference type="RefSeq" id="WP_091483638.1">
    <property type="nucleotide sequence ID" value="NZ_FOTR01000005.1"/>
</dbReference>
<dbReference type="InterPro" id="IPR026881">
    <property type="entry name" value="WYL_dom"/>
</dbReference>
<evidence type="ECO:0000259" key="3">
    <source>
        <dbReference type="Pfam" id="PF25583"/>
    </source>
</evidence>
<dbReference type="PANTHER" id="PTHR34580">
    <property type="match status" value="1"/>
</dbReference>
<name>A0A1I4LLB1_9BACI</name>